<organism evidence="2 3">
    <name type="scientific">Acetobacter pasteurianus</name>
    <name type="common">Acetobacter turbidans</name>
    <dbReference type="NCBI Taxonomy" id="438"/>
    <lineage>
        <taxon>Bacteria</taxon>
        <taxon>Pseudomonadati</taxon>
        <taxon>Pseudomonadota</taxon>
        <taxon>Alphaproteobacteria</taxon>
        <taxon>Acetobacterales</taxon>
        <taxon>Acetobacteraceae</taxon>
        <taxon>Acetobacter</taxon>
    </lineage>
</organism>
<feature type="region of interest" description="Disordered" evidence="1">
    <location>
        <begin position="1"/>
        <end position="36"/>
    </location>
</feature>
<dbReference type="EMBL" id="LYUD01000122">
    <property type="protein sequence ID" value="OAZ70417.1"/>
    <property type="molecule type" value="Genomic_DNA"/>
</dbReference>
<dbReference type="Proteomes" id="UP000093796">
    <property type="component" value="Unassembled WGS sequence"/>
</dbReference>
<gene>
    <name evidence="2" type="ORF">SRCM100623_02296</name>
</gene>
<evidence type="ECO:0000256" key="1">
    <source>
        <dbReference type="SAM" id="MobiDB-lite"/>
    </source>
</evidence>
<proteinExistence type="predicted"/>
<evidence type="ECO:0000313" key="3">
    <source>
        <dbReference type="Proteomes" id="UP000093796"/>
    </source>
</evidence>
<name>A0A1A0D764_ACEPA</name>
<sequence length="36" mass="4095">MKASIIGLEEQQSGDKANGSDTFSYTHMNRTRTEKY</sequence>
<reference evidence="2 3" key="1">
    <citation type="submission" date="2016-05" db="EMBL/GenBank/DDBJ databases">
        <title>Genome sequencing of Acetobacter pasteurianus strain SRCM100623.</title>
        <authorList>
            <person name="Song Y.R."/>
        </authorList>
    </citation>
    <scope>NUCLEOTIDE SEQUENCE [LARGE SCALE GENOMIC DNA]</scope>
    <source>
        <strain evidence="2 3">SRCM100623</strain>
    </source>
</reference>
<evidence type="ECO:0000313" key="2">
    <source>
        <dbReference type="EMBL" id="OAZ70417.1"/>
    </source>
</evidence>
<feature type="compositionally biased region" description="Polar residues" evidence="1">
    <location>
        <begin position="10"/>
        <end position="28"/>
    </location>
</feature>
<accession>A0A1A0D764</accession>
<dbReference type="AlphaFoldDB" id="A0A1A0D764"/>
<dbReference type="PATRIC" id="fig|438.15.peg.2542"/>
<comment type="caution">
    <text evidence="2">The sequence shown here is derived from an EMBL/GenBank/DDBJ whole genome shotgun (WGS) entry which is preliminary data.</text>
</comment>
<protein>
    <submittedName>
        <fullName evidence="2">Uncharacterized protein</fullName>
    </submittedName>
</protein>